<dbReference type="SUPFAM" id="SSF54913">
    <property type="entry name" value="GlnB-like"/>
    <property type="match status" value="1"/>
</dbReference>
<evidence type="ECO:0000313" key="2">
    <source>
        <dbReference type="EMBL" id="KTD17330.1"/>
    </source>
</evidence>
<evidence type="ECO:0000313" key="3">
    <source>
        <dbReference type="Proteomes" id="UP000055035"/>
    </source>
</evidence>
<evidence type="ECO:0000256" key="1">
    <source>
        <dbReference type="ARBA" id="ARBA00010554"/>
    </source>
</evidence>
<dbReference type="PANTHER" id="PTHR35983:SF1">
    <property type="entry name" value="UPF0166 PROTEIN TM_0021"/>
    <property type="match status" value="1"/>
</dbReference>
<dbReference type="PANTHER" id="PTHR35983">
    <property type="entry name" value="UPF0166 PROTEIN TM_0021"/>
    <property type="match status" value="1"/>
</dbReference>
<protein>
    <submittedName>
        <fullName evidence="2">Uncharacterized protein</fullName>
    </submittedName>
</protein>
<sequence>MTRVKVVRIYLSEDSQLINEIYNILHQEMIGGATVFRGVKGYGHSGKNRQASILDVHFDLPMIIEFFDEELKIDKVIESLKTKVEAGRILHWYADLI</sequence>
<dbReference type="InterPro" id="IPR003793">
    <property type="entry name" value="UPF0166"/>
</dbReference>
<dbReference type="OrthoDB" id="5295185at2"/>
<dbReference type="Gene3D" id="3.30.70.120">
    <property type="match status" value="1"/>
</dbReference>
<keyword evidence="3" id="KW-1185">Reference proteome</keyword>
<name>A0A0W0VB32_9GAMM</name>
<dbReference type="AlphaFoldDB" id="A0A0W0VB32"/>
<dbReference type="STRING" id="456.Ljor_1636"/>
<dbReference type="Pfam" id="PF02641">
    <property type="entry name" value="DUF190"/>
    <property type="match status" value="1"/>
</dbReference>
<reference evidence="2 3" key="1">
    <citation type="submission" date="2015-11" db="EMBL/GenBank/DDBJ databases">
        <title>Genomic analysis of 38 Legionella species identifies large and diverse effector repertoires.</title>
        <authorList>
            <person name="Burstein D."/>
            <person name="Amaro F."/>
            <person name="Zusman T."/>
            <person name="Lifshitz Z."/>
            <person name="Cohen O."/>
            <person name="Gilbert J.A."/>
            <person name="Pupko T."/>
            <person name="Shuman H.A."/>
            <person name="Segal G."/>
        </authorList>
    </citation>
    <scope>NUCLEOTIDE SEQUENCE [LARGE SCALE GENOMIC DNA]</scope>
    <source>
        <strain evidence="2 3">BL-540</strain>
    </source>
</reference>
<dbReference type="Proteomes" id="UP000055035">
    <property type="component" value="Unassembled WGS sequence"/>
</dbReference>
<comment type="similarity">
    <text evidence="1">Belongs to the UPF0166 family.</text>
</comment>
<dbReference type="RefSeq" id="WP_058471092.1">
    <property type="nucleotide sequence ID" value="NZ_CAAAIC010000009.1"/>
</dbReference>
<dbReference type="PATRIC" id="fig|456.5.peg.1747"/>
<accession>A0A0W0VB32</accession>
<proteinExistence type="inferred from homology"/>
<dbReference type="InterPro" id="IPR015867">
    <property type="entry name" value="N-reg_PII/ATP_PRibTrfase_C"/>
</dbReference>
<organism evidence="2 3">
    <name type="scientific">Legionella jordanis</name>
    <dbReference type="NCBI Taxonomy" id="456"/>
    <lineage>
        <taxon>Bacteria</taxon>
        <taxon>Pseudomonadati</taxon>
        <taxon>Pseudomonadota</taxon>
        <taxon>Gammaproteobacteria</taxon>
        <taxon>Legionellales</taxon>
        <taxon>Legionellaceae</taxon>
        <taxon>Legionella</taxon>
    </lineage>
</organism>
<comment type="caution">
    <text evidence="2">The sequence shown here is derived from an EMBL/GenBank/DDBJ whole genome shotgun (WGS) entry which is preliminary data.</text>
</comment>
<gene>
    <name evidence="2" type="ORF">Ljor_1636</name>
</gene>
<dbReference type="InterPro" id="IPR011322">
    <property type="entry name" value="N-reg_PII-like_a/b"/>
</dbReference>
<dbReference type="EMBL" id="LNYJ01000011">
    <property type="protein sequence ID" value="KTD17330.1"/>
    <property type="molecule type" value="Genomic_DNA"/>
</dbReference>